<proteinExistence type="predicted"/>
<evidence type="ECO:0000313" key="3">
    <source>
        <dbReference type="Proteomes" id="UP000612893"/>
    </source>
</evidence>
<feature type="compositionally biased region" description="Basic and acidic residues" evidence="1">
    <location>
        <begin position="1"/>
        <end position="12"/>
    </location>
</feature>
<reference evidence="2" key="1">
    <citation type="submission" date="2020-10" db="EMBL/GenBank/DDBJ databases">
        <title>Ca. Dormibacterota MAGs.</title>
        <authorList>
            <person name="Montgomery K."/>
        </authorList>
    </citation>
    <scope>NUCLEOTIDE SEQUENCE [LARGE SCALE GENOMIC DNA]</scope>
    <source>
        <strain evidence="2">SC8812_S17_10</strain>
    </source>
</reference>
<evidence type="ECO:0000256" key="1">
    <source>
        <dbReference type="SAM" id="MobiDB-lite"/>
    </source>
</evidence>
<dbReference type="AlphaFoldDB" id="A0A934K5G4"/>
<protein>
    <submittedName>
        <fullName evidence="2">Uncharacterized protein</fullName>
    </submittedName>
</protein>
<feature type="region of interest" description="Disordered" evidence="1">
    <location>
        <begin position="1"/>
        <end position="47"/>
    </location>
</feature>
<sequence length="47" mass="5424">MAKGRDNRSRDDKRKKKKPKKDRIVPISTVSFQHHSVAVPPPEKSQD</sequence>
<name>A0A934K5G4_9BACT</name>
<accession>A0A934K5G4</accession>
<dbReference type="RefSeq" id="WP_338200121.1">
    <property type="nucleotide sequence ID" value="NZ_JAEKNR010000073.1"/>
</dbReference>
<organism evidence="2 3">
    <name type="scientific">Candidatus Nephthysia bennettiae</name>
    <dbReference type="NCBI Taxonomy" id="3127016"/>
    <lineage>
        <taxon>Bacteria</taxon>
        <taxon>Bacillati</taxon>
        <taxon>Candidatus Dormiibacterota</taxon>
        <taxon>Candidatus Dormibacteria</taxon>
        <taxon>Candidatus Dormibacterales</taxon>
        <taxon>Candidatus Dormibacteraceae</taxon>
        <taxon>Candidatus Nephthysia</taxon>
    </lineage>
</organism>
<comment type="caution">
    <text evidence="2">The sequence shown here is derived from an EMBL/GenBank/DDBJ whole genome shotgun (WGS) entry which is preliminary data.</text>
</comment>
<dbReference type="Proteomes" id="UP000612893">
    <property type="component" value="Unassembled WGS sequence"/>
</dbReference>
<dbReference type="EMBL" id="JAEKNR010000073">
    <property type="protein sequence ID" value="MBJ7597692.1"/>
    <property type="molecule type" value="Genomic_DNA"/>
</dbReference>
<gene>
    <name evidence="2" type="ORF">JF922_06360</name>
</gene>
<evidence type="ECO:0000313" key="2">
    <source>
        <dbReference type="EMBL" id="MBJ7597692.1"/>
    </source>
</evidence>
<keyword evidence="3" id="KW-1185">Reference proteome</keyword>